<sequence length="33" mass="3737">MTTTYLFSPECPLKRSAPSLRALLPKFLLQSLN</sequence>
<name>A0A0A9GP81_ARUDO</name>
<proteinExistence type="predicted"/>
<organism evidence="1">
    <name type="scientific">Arundo donax</name>
    <name type="common">Giant reed</name>
    <name type="synonym">Donax arundinaceus</name>
    <dbReference type="NCBI Taxonomy" id="35708"/>
    <lineage>
        <taxon>Eukaryota</taxon>
        <taxon>Viridiplantae</taxon>
        <taxon>Streptophyta</taxon>
        <taxon>Embryophyta</taxon>
        <taxon>Tracheophyta</taxon>
        <taxon>Spermatophyta</taxon>
        <taxon>Magnoliopsida</taxon>
        <taxon>Liliopsida</taxon>
        <taxon>Poales</taxon>
        <taxon>Poaceae</taxon>
        <taxon>PACMAD clade</taxon>
        <taxon>Arundinoideae</taxon>
        <taxon>Arundineae</taxon>
        <taxon>Arundo</taxon>
    </lineage>
</organism>
<dbReference type="AlphaFoldDB" id="A0A0A9GP81"/>
<accession>A0A0A9GP81</accession>
<reference evidence="1" key="2">
    <citation type="journal article" date="2015" name="Data Brief">
        <title>Shoot transcriptome of the giant reed, Arundo donax.</title>
        <authorList>
            <person name="Barrero R.A."/>
            <person name="Guerrero F.D."/>
            <person name="Moolhuijzen P."/>
            <person name="Goolsby J.A."/>
            <person name="Tidwell J."/>
            <person name="Bellgard S.E."/>
            <person name="Bellgard M.I."/>
        </authorList>
    </citation>
    <scope>NUCLEOTIDE SEQUENCE</scope>
    <source>
        <tissue evidence="1">Shoot tissue taken approximately 20 cm above the soil surface</tissue>
    </source>
</reference>
<protein>
    <submittedName>
        <fullName evidence="1">Uncharacterized protein</fullName>
    </submittedName>
</protein>
<evidence type="ECO:0000313" key="1">
    <source>
        <dbReference type="EMBL" id="JAE25194.1"/>
    </source>
</evidence>
<reference evidence="1" key="1">
    <citation type="submission" date="2014-09" db="EMBL/GenBank/DDBJ databases">
        <authorList>
            <person name="Magalhaes I.L.F."/>
            <person name="Oliveira U."/>
            <person name="Santos F.R."/>
            <person name="Vidigal T.H.D.A."/>
            <person name="Brescovit A.D."/>
            <person name="Santos A.J."/>
        </authorList>
    </citation>
    <scope>NUCLEOTIDE SEQUENCE</scope>
    <source>
        <tissue evidence="1">Shoot tissue taken approximately 20 cm above the soil surface</tissue>
    </source>
</reference>
<dbReference type="EMBL" id="GBRH01172702">
    <property type="protein sequence ID" value="JAE25194.1"/>
    <property type="molecule type" value="Transcribed_RNA"/>
</dbReference>